<evidence type="ECO:0000313" key="1">
    <source>
        <dbReference type="EMBL" id="CAB4599253.1"/>
    </source>
</evidence>
<sequence length="129" mass="14738">MLRGSRKLFRQPCDLGVVEVTVVVARNGRIERDDSKTFDVEDTVSRGAIRFFAEKNLLERLALIVVSHDPDQRCAELLRHGFDRIPDPFVRFNLGDIGEIAGEHECIDLLLAARQPIEHRREVFLDVNS</sequence>
<accession>A0A6J6GHU2</accession>
<dbReference type="AlphaFoldDB" id="A0A6J6GHU2"/>
<reference evidence="1" key="1">
    <citation type="submission" date="2020-05" db="EMBL/GenBank/DDBJ databases">
        <authorList>
            <person name="Chiriac C."/>
            <person name="Salcher M."/>
            <person name="Ghai R."/>
            <person name="Kavagutti S V."/>
        </authorList>
    </citation>
    <scope>NUCLEOTIDE SEQUENCE</scope>
</reference>
<gene>
    <name evidence="1" type="ORF">UFOPK1788_00988</name>
</gene>
<protein>
    <submittedName>
        <fullName evidence="1">Unannotated protein</fullName>
    </submittedName>
</protein>
<organism evidence="1">
    <name type="scientific">freshwater metagenome</name>
    <dbReference type="NCBI Taxonomy" id="449393"/>
    <lineage>
        <taxon>unclassified sequences</taxon>
        <taxon>metagenomes</taxon>
        <taxon>ecological metagenomes</taxon>
    </lineage>
</organism>
<dbReference type="EMBL" id="CAEZUE010000150">
    <property type="protein sequence ID" value="CAB4599253.1"/>
    <property type="molecule type" value="Genomic_DNA"/>
</dbReference>
<name>A0A6J6GHU2_9ZZZZ</name>
<proteinExistence type="predicted"/>